<dbReference type="InterPro" id="IPR028994">
    <property type="entry name" value="Integrin_alpha_N"/>
</dbReference>
<keyword evidence="4" id="KW-0472">Membrane</keyword>
<sequence length="1511" mass="164711">MVEVIPMEDRYITQHQSTINLPNNTNIELEEKHHSIESVKYVLFKRLFICFSVFLFVGISTTVGVLIVCFTITKYQIPICLPTYQPLLKQPIQTNSLTCSIATGHLNGDDHLDLVVANYGSHSIGIFFGYSNGTFTKQIPYSTGVLSFPSFVDVFDMNNDTFPDVIVANYGINSIGIFFGQGNGSFNDQITFSTGVSRPLSFAIGDLNNDQFVDIAVVNYGTQSIGISFGLQNKQWSLPVDYSTGYDSHPTSLAIGDLNNDQIQDIVVTNYGISNLGLFFGIGNGSFQQQKILSTGSQSQPYSVVLHDLNADNYLDLIVVNAGTNVVQLFYNYENGTFQNPVILSTGDDSAPRDITVGKMNDDNYLDIVVVNSKNDTVGAFIGSNDGTFGSMRRFSTGYQSSPQSITIADFNGDNQLDIVVANNKSNNIALLLNTPSIDFQLESNYETDDWSTSCALAVGDFNHDNHSDVLVGICNMNSVIIFFGFGNGTLSSPTLALETDSFSPVSIITGYFDNDNHLDFILVDSGANTVSVVIGLGNGTFEYLNSYSTGDSSQPQCAAVGDFNHDLYLDIVVVNKNTNNIVIFLGSANGAFENTFAYSTGDSSWPSYVSVGDFNNDTYLDVVTANSGSDAIGVFLGLGNGSFASQMTYPAGERAAPTIVRIADVNNDARLDIVVNRPWRDAIIYFPGKGDGTFDDSINMYAGYQSVTTTIVVQDFNNDKVQDIILGYSNHNFITMFEKHPDGNYETLHYTIASTISGDSIVVGDFNEDKRLDLVIGLNNGVLISIVLGYDVGTFGSPVVFSTSYAYLPSSVIVFNSNQDNYSDIVVSNFGSDTIDVFLGDSKRTYTQKQTISLATNSHPSMIRSGDLNNDGVSDIAVASAGTNQIALLFANQIQTFSTSDNSQPSSLVIGDFNHDNQSDIAVANYGSNTIGVLLRFNVGFFEPISLAVYSVTESLSINDIQVGDFNNDNISDVVFVRSSYNTVGIILIYSNKTFSNPILLKIQNKAQPSSIAVGDFDNDKNLDLAVTNYYYDSIGVFLGYGNGTFQSEKVYRIYIGSKLPSLAVADMNNDSYLDIILSCTTPYTFGIFYGHGDGTFENSATRPTNTRSTPISLVVSDFNNDQYMDIIVANTNPDRIGIYLGHKNRTFDNEIGLSTSPGLSLKMVTVGDLNNDGQLDIVAVNSGNAVIVIYLGDGNGTVKDPIFLYNGVASQPVHATITDINHDQIMDIVLAFNIDAYCFSNINGAYLGFGNGQFSNIIRFGDNRFYNPQKNMFTHLSNGNLLGDVVYDYYRIYVFFGYPAIGYLPVMTYSTGNQSSPRSIATADVNNDQHLDIVVANSNAGNIGIFLGTGYGTFRSQMTFLTGNNSMPYAVSIGYLNNDTYLDIVFANHAEENIGIFFGLGNGSFAPKITYSTGFLSDPYSLVLSDLNNDTYVDIIITNRQSNNLCLLYGDENGTFVTQTIIPVGYLSYPVSVTVDHIDNDSLLDIVYVDNGYSTIEIMSKTCSKLNRR</sequence>
<comment type="caution">
    <text evidence="5">The sequence shown here is derived from an EMBL/GenBank/DDBJ whole genome shotgun (WGS) entry which is preliminary data.</text>
</comment>
<dbReference type="Pfam" id="PF13517">
    <property type="entry name" value="FG-GAP_3"/>
    <property type="match status" value="11"/>
</dbReference>
<dbReference type="PANTHER" id="PTHR44103">
    <property type="entry name" value="PROPROTEIN CONVERTASE P"/>
    <property type="match status" value="1"/>
</dbReference>
<evidence type="ECO:0000256" key="2">
    <source>
        <dbReference type="ARBA" id="ARBA00022737"/>
    </source>
</evidence>
<dbReference type="InterPro" id="IPR013519">
    <property type="entry name" value="Int_alpha_beta-p"/>
</dbReference>
<dbReference type="SUPFAM" id="SSF69318">
    <property type="entry name" value="Integrin alpha N-terminal domain"/>
    <property type="match status" value="5"/>
</dbReference>
<accession>A0A815V9M2</accession>
<dbReference type="InterPro" id="IPR013517">
    <property type="entry name" value="FG-GAP"/>
</dbReference>
<evidence type="ECO:0000313" key="6">
    <source>
        <dbReference type="Proteomes" id="UP000663852"/>
    </source>
</evidence>
<dbReference type="Gene3D" id="2.130.10.130">
    <property type="entry name" value="Integrin alpha, N-terminal"/>
    <property type="match status" value="8"/>
</dbReference>
<dbReference type="EMBL" id="CAJNOJ010000838">
    <property type="protein sequence ID" value="CAF1527623.1"/>
    <property type="molecule type" value="Genomic_DNA"/>
</dbReference>
<evidence type="ECO:0000313" key="5">
    <source>
        <dbReference type="EMBL" id="CAF1527623.1"/>
    </source>
</evidence>
<keyword evidence="2" id="KW-0677">Repeat</keyword>
<keyword evidence="1" id="KW-0732">Signal</keyword>
<keyword evidence="4" id="KW-1133">Transmembrane helix</keyword>
<dbReference type="SMART" id="SM00191">
    <property type="entry name" value="Int_alpha"/>
    <property type="match status" value="6"/>
</dbReference>
<dbReference type="PANTHER" id="PTHR44103:SF1">
    <property type="entry name" value="PROPROTEIN CONVERTASE P"/>
    <property type="match status" value="1"/>
</dbReference>
<protein>
    <submittedName>
        <fullName evidence="5">Uncharacterized protein</fullName>
    </submittedName>
</protein>
<feature type="transmembrane region" description="Helical" evidence="4">
    <location>
        <begin position="47"/>
        <end position="73"/>
    </location>
</feature>
<proteinExistence type="predicted"/>
<gene>
    <name evidence="5" type="ORF">EDS130_LOCUS44323</name>
</gene>
<keyword evidence="4" id="KW-0812">Transmembrane</keyword>
<dbReference type="OrthoDB" id="9996127at2759"/>
<keyword evidence="3" id="KW-0325">Glycoprotein</keyword>
<evidence type="ECO:0000256" key="3">
    <source>
        <dbReference type="ARBA" id="ARBA00023180"/>
    </source>
</evidence>
<reference evidence="5" key="1">
    <citation type="submission" date="2021-02" db="EMBL/GenBank/DDBJ databases">
        <authorList>
            <person name="Nowell W R."/>
        </authorList>
    </citation>
    <scope>NUCLEOTIDE SEQUENCE</scope>
</reference>
<evidence type="ECO:0000256" key="1">
    <source>
        <dbReference type="ARBA" id="ARBA00022729"/>
    </source>
</evidence>
<evidence type="ECO:0000256" key="4">
    <source>
        <dbReference type="SAM" id="Phobius"/>
    </source>
</evidence>
<organism evidence="5 6">
    <name type="scientific">Adineta ricciae</name>
    <name type="common">Rotifer</name>
    <dbReference type="NCBI Taxonomy" id="249248"/>
    <lineage>
        <taxon>Eukaryota</taxon>
        <taxon>Metazoa</taxon>
        <taxon>Spiralia</taxon>
        <taxon>Gnathifera</taxon>
        <taxon>Rotifera</taxon>
        <taxon>Eurotatoria</taxon>
        <taxon>Bdelloidea</taxon>
        <taxon>Adinetida</taxon>
        <taxon>Adinetidae</taxon>
        <taxon>Adineta</taxon>
    </lineage>
</organism>
<dbReference type="Proteomes" id="UP000663852">
    <property type="component" value="Unassembled WGS sequence"/>
</dbReference>
<name>A0A815V9M2_ADIRI</name>